<dbReference type="PANTHER" id="PTHR13483:SF11">
    <property type="entry name" value="ZINC FINGER HIT DOMAIN-CONTAINING PROTEIN 3"/>
    <property type="match status" value="1"/>
</dbReference>
<keyword evidence="1" id="KW-0479">Metal-binding</keyword>
<evidence type="ECO:0000313" key="8">
    <source>
        <dbReference type="Proteomes" id="UP001630127"/>
    </source>
</evidence>
<accession>A0ABD2ZG09</accession>
<dbReference type="GO" id="GO:0008270">
    <property type="term" value="F:zinc ion binding"/>
    <property type="evidence" value="ECO:0007669"/>
    <property type="project" value="UniProtKB-UniRule"/>
</dbReference>
<dbReference type="SUPFAM" id="SSF144232">
    <property type="entry name" value="HIT/MYND zinc finger-like"/>
    <property type="match status" value="1"/>
</dbReference>
<dbReference type="EMBL" id="JBJUIK010000009">
    <property type="protein sequence ID" value="KAL3517766.1"/>
    <property type="molecule type" value="Genomic_DNA"/>
</dbReference>
<name>A0ABD2ZG09_9GENT</name>
<dbReference type="AlphaFoldDB" id="A0ABD2ZG09"/>
<keyword evidence="8" id="KW-1185">Reference proteome</keyword>
<evidence type="ECO:0000256" key="4">
    <source>
        <dbReference type="PROSITE-ProRule" id="PRU00453"/>
    </source>
</evidence>
<evidence type="ECO:0000313" key="7">
    <source>
        <dbReference type="EMBL" id="KAL3517766.1"/>
    </source>
</evidence>
<reference evidence="7 8" key="1">
    <citation type="submission" date="2024-11" db="EMBL/GenBank/DDBJ databases">
        <title>A near-complete genome assembly of Cinchona calisaya.</title>
        <authorList>
            <person name="Lian D.C."/>
            <person name="Zhao X.W."/>
            <person name="Wei L."/>
        </authorList>
    </citation>
    <scope>NUCLEOTIDE SEQUENCE [LARGE SCALE GENOMIC DNA]</scope>
    <source>
        <tissue evidence="7">Nenye</tissue>
    </source>
</reference>
<evidence type="ECO:0000256" key="3">
    <source>
        <dbReference type="ARBA" id="ARBA00022833"/>
    </source>
</evidence>
<dbReference type="PROSITE" id="PS51083">
    <property type="entry name" value="ZF_HIT"/>
    <property type="match status" value="1"/>
</dbReference>
<proteinExistence type="predicted"/>
<evidence type="ECO:0000256" key="2">
    <source>
        <dbReference type="ARBA" id="ARBA00022771"/>
    </source>
</evidence>
<dbReference type="PANTHER" id="PTHR13483">
    <property type="entry name" value="BOX C_D SNORNA PROTEIN 1-RELATED"/>
    <property type="match status" value="1"/>
</dbReference>
<comment type="caution">
    <text evidence="7">The sequence shown here is derived from an EMBL/GenBank/DDBJ whole genome shotgun (WGS) entry which is preliminary data.</text>
</comment>
<evidence type="ECO:0000256" key="1">
    <source>
        <dbReference type="ARBA" id="ARBA00022723"/>
    </source>
</evidence>
<evidence type="ECO:0000256" key="5">
    <source>
        <dbReference type="SAM" id="MobiDB-lite"/>
    </source>
</evidence>
<dbReference type="Pfam" id="PF04438">
    <property type="entry name" value="zf-HIT"/>
    <property type="match status" value="1"/>
</dbReference>
<dbReference type="InterPro" id="IPR051639">
    <property type="entry name" value="BCD1"/>
</dbReference>
<dbReference type="InterPro" id="IPR007529">
    <property type="entry name" value="Znf_HIT"/>
</dbReference>
<feature type="region of interest" description="Disordered" evidence="5">
    <location>
        <begin position="40"/>
        <end position="62"/>
    </location>
</feature>
<dbReference type="CDD" id="cd23024">
    <property type="entry name" value="zf-HIT_ZNHIT2-3"/>
    <property type="match status" value="1"/>
</dbReference>
<dbReference type="Proteomes" id="UP001630127">
    <property type="component" value="Unassembled WGS sequence"/>
</dbReference>
<feature type="compositionally biased region" description="Low complexity" evidence="5">
    <location>
        <begin position="42"/>
        <end position="53"/>
    </location>
</feature>
<evidence type="ECO:0000259" key="6">
    <source>
        <dbReference type="PROSITE" id="PS51083"/>
    </source>
</evidence>
<organism evidence="7 8">
    <name type="scientific">Cinchona calisaya</name>
    <dbReference type="NCBI Taxonomy" id="153742"/>
    <lineage>
        <taxon>Eukaryota</taxon>
        <taxon>Viridiplantae</taxon>
        <taxon>Streptophyta</taxon>
        <taxon>Embryophyta</taxon>
        <taxon>Tracheophyta</taxon>
        <taxon>Spermatophyta</taxon>
        <taxon>Magnoliopsida</taxon>
        <taxon>eudicotyledons</taxon>
        <taxon>Gunneridae</taxon>
        <taxon>Pentapetalae</taxon>
        <taxon>asterids</taxon>
        <taxon>lamiids</taxon>
        <taxon>Gentianales</taxon>
        <taxon>Rubiaceae</taxon>
        <taxon>Cinchonoideae</taxon>
        <taxon>Cinchoneae</taxon>
        <taxon>Cinchona</taxon>
    </lineage>
</organism>
<sequence>MAPKQKTCKVCEEAESKYKCPSCLIPYCSLLCFKKHKEIPCSKPQSSSQDKSSPPAPAVHIEKPYDVDEPDVLLQQEQLETIASSSEIRDILKNAELQKLISKIECSAEAEEELYKAMEVDAFRIFTEKILSTIGPKV</sequence>
<keyword evidence="2 4" id="KW-0863">Zinc-finger</keyword>
<keyword evidence="3" id="KW-0862">Zinc</keyword>
<gene>
    <name evidence="7" type="ORF">ACH5RR_020355</name>
</gene>
<protein>
    <recommendedName>
        <fullName evidence="6">HIT-type domain-containing protein</fullName>
    </recommendedName>
</protein>
<feature type="domain" description="HIT-type" evidence="6">
    <location>
        <begin position="8"/>
        <end position="41"/>
    </location>
</feature>
<dbReference type="Gene3D" id="3.30.60.190">
    <property type="match status" value="1"/>
</dbReference>